<proteinExistence type="predicted"/>
<dbReference type="OrthoDB" id="3360976at2759"/>
<dbReference type="EMBL" id="JAGFBS010000030">
    <property type="protein sequence ID" value="KAG6372075.1"/>
    <property type="molecule type" value="Genomic_DNA"/>
</dbReference>
<dbReference type="AlphaFoldDB" id="A0A8I2YHR8"/>
<dbReference type="InterPro" id="IPR046528">
    <property type="entry name" value="DUF6593"/>
</dbReference>
<keyword evidence="3" id="KW-1185">Reference proteome</keyword>
<dbReference type="Pfam" id="PF20236">
    <property type="entry name" value="DUF6593"/>
    <property type="match status" value="1"/>
</dbReference>
<feature type="domain" description="DUF6593" evidence="1">
    <location>
        <begin position="9"/>
        <end position="191"/>
    </location>
</feature>
<gene>
    <name evidence="2" type="ORF">JVT61DRAFT_8784</name>
</gene>
<dbReference type="Proteomes" id="UP000683000">
    <property type="component" value="Unassembled WGS sequence"/>
</dbReference>
<name>A0A8I2YHR8_9AGAM</name>
<sequence length="200" mass="22869">MRITLSSESVRNAVFTNESGQVLYKTTHPHHIGMGTTTIHKIRPNDDPMDMRDQFDVMGEIEWHVIGSSTFRLNGQEMQSNEFLPSRGILGRFVLSSSEPFFKINFRFFVLYRRRTFTGPDGCPYGWNMVFTKAVVLSRDDESRAELARYHKGSLGIVGSKHKPRLDVDPAVEHMLDLIVLTFVYVEKIRTDKDGENTGP</sequence>
<evidence type="ECO:0000313" key="3">
    <source>
        <dbReference type="Proteomes" id="UP000683000"/>
    </source>
</evidence>
<organism evidence="2 3">
    <name type="scientific">Boletus reticuloceps</name>
    <dbReference type="NCBI Taxonomy" id="495285"/>
    <lineage>
        <taxon>Eukaryota</taxon>
        <taxon>Fungi</taxon>
        <taxon>Dikarya</taxon>
        <taxon>Basidiomycota</taxon>
        <taxon>Agaricomycotina</taxon>
        <taxon>Agaricomycetes</taxon>
        <taxon>Agaricomycetidae</taxon>
        <taxon>Boletales</taxon>
        <taxon>Boletineae</taxon>
        <taxon>Boletaceae</taxon>
        <taxon>Boletoideae</taxon>
        <taxon>Boletus</taxon>
    </lineage>
</organism>
<protein>
    <recommendedName>
        <fullName evidence="1">DUF6593 domain-containing protein</fullName>
    </recommendedName>
</protein>
<reference evidence="2" key="1">
    <citation type="submission" date="2021-03" db="EMBL/GenBank/DDBJ databases">
        <title>Evolutionary innovations through gain and loss of genes in the ectomycorrhizal Boletales.</title>
        <authorList>
            <person name="Wu G."/>
            <person name="Miyauchi S."/>
            <person name="Morin E."/>
            <person name="Yang Z.-L."/>
            <person name="Xu J."/>
            <person name="Martin F.M."/>
        </authorList>
    </citation>
    <scope>NUCLEOTIDE SEQUENCE</scope>
    <source>
        <strain evidence="2">BR01</strain>
    </source>
</reference>
<evidence type="ECO:0000259" key="1">
    <source>
        <dbReference type="Pfam" id="PF20236"/>
    </source>
</evidence>
<comment type="caution">
    <text evidence="2">The sequence shown here is derived from an EMBL/GenBank/DDBJ whole genome shotgun (WGS) entry which is preliminary data.</text>
</comment>
<accession>A0A8I2YHR8</accession>
<evidence type="ECO:0000313" key="2">
    <source>
        <dbReference type="EMBL" id="KAG6372075.1"/>
    </source>
</evidence>